<evidence type="ECO:0000259" key="2">
    <source>
        <dbReference type="Pfam" id="PF07583"/>
    </source>
</evidence>
<dbReference type="AlphaFoldDB" id="A0A518DDY6"/>
<evidence type="ECO:0000256" key="1">
    <source>
        <dbReference type="SAM" id="SignalP"/>
    </source>
</evidence>
<dbReference type="Proteomes" id="UP000317429">
    <property type="component" value="Chromosome"/>
</dbReference>
<dbReference type="Pfam" id="PF07587">
    <property type="entry name" value="PSD1"/>
    <property type="match status" value="1"/>
</dbReference>
<dbReference type="EMBL" id="CP036291">
    <property type="protein sequence ID" value="QDU89694.1"/>
    <property type="molecule type" value="Genomic_DNA"/>
</dbReference>
<dbReference type="Gene3D" id="2.60.40.1080">
    <property type="match status" value="1"/>
</dbReference>
<dbReference type="KEGG" id="pnd:Pla175_30890"/>
<keyword evidence="1" id="KW-0732">Signal</keyword>
<dbReference type="PANTHER" id="PTHR35889">
    <property type="entry name" value="CYCLOINULO-OLIGOSACCHARIDE FRUCTANOTRANSFERASE-RELATED"/>
    <property type="match status" value="1"/>
</dbReference>
<protein>
    <recommendedName>
        <fullName evidence="6">Planctomycete cytochrome C</fullName>
    </recommendedName>
</protein>
<proteinExistence type="predicted"/>
<feature type="domain" description="DUF1553" evidence="3">
    <location>
        <begin position="450"/>
        <end position="671"/>
    </location>
</feature>
<sequence length="706" mass="75489" precursor="true">MRTTRWLLGVCLVCAPASGAQGIDFDTDVAPLFSKAGCNAASCHGSAAGQAGFRLSLFGGDPAFDFRSIVSELEGRRVNHAAPLQSLLLAKPTGGLDHGGGEVLDPDGPAARVISQWIEAGAHRKELRRLERLIVSPASFSVDSAPASLRVRVTAVFSDAQRRDVSDTAVYESHNDAALAVDGAGGVRVNLAGQHTAVVRFGGQAVSFSVSSPLGAEPPVLPASASANWVDEEVNAKLLALRLAPAGPCGDRQFIRRVTLDLAGRLPEPAEVERFVADASATKRAELIDALLESDGFTEYWTHRLATQLRVQNPGGDPEAAEALYRWLREQVAADQGWDAIARSLILSQGDTHQNGAAVVHRFFPTAREEAEYVSETLMGVRLRCANCHNHPLDRWTQDDYHGLAAVFAGVDRGRVVRFTGRGEITHPRTGGPAAARIPGDRFLAGGADGRQEFADWLTSPANPYFAEAMAGRVWEALMGRGLVSPVDDLRVTNPPSHPELLQRLSTHFADDGYRLRPLVRLICNSAAYNRGDAPASDAGAADDRFYSHALAKPLSAEVLADAISDVTGVADDYAGAARAINVVDRTVSAPALEALGQCLPGEPCSSAEGGERGIAAQLRLMNGDLMNAKIAAPAGRLHTLIGRGDTTPRIVEAFYLHALSRPPNPVELADWADRIDTTTDPQERTGRLEDFLWALLNSHEFSANH</sequence>
<dbReference type="Pfam" id="PF07583">
    <property type="entry name" value="PSCyt2"/>
    <property type="match status" value="1"/>
</dbReference>
<accession>A0A518DDY6</accession>
<feature type="domain" description="DUF1549" evidence="2">
    <location>
        <begin position="230"/>
        <end position="412"/>
    </location>
</feature>
<dbReference type="PANTHER" id="PTHR35889:SF3">
    <property type="entry name" value="F-BOX DOMAIN-CONTAINING PROTEIN"/>
    <property type="match status" value="1"/>
</dbReference>
<feature type="chain" id="PRO_5021884366" description="Planctomycete cytochrome C" evidence="1">
    <location>
        <begin position="23"/>
        <end position="706"/>
    </location>
</feature>
<gene>
    <name evidence="4" type="ORF">Pla175_30890</name>
</gene>
<evidence type="ECO:0000313" key="5">
    <source>
        <dbReference type="Proteomes" id="UP000317429"/>
    </source>
</evidence>
<organism evidence="4 5">
    <name type="scientific">Pirellulimonas nuda</name>
    <dbReference type="NCBI Taxonomy" id="2528009"/>
    <lineage>
        <taxon>Bacteria</taxon>
        <taxon>Pseudomonadati</taxon>
        <taxon>Planctomycetota</taxon>
        <taxon>Planctomycetia</taxon>
        <taxon>Pirellulales</taxon>
        <taxon>Lacipirellulaceae</taxon>
        <taxon>Pirellulimonas</taxon>
    </lineage>
</organism>
<keyword evidence="5" id="KW-1185">Reference proteome</keyword>
<dbReference type="InterPro" id="IPR011444">
    <property type="entry name" value="DUF1549"/>
</dbReference>
<evidence type="ECO:0000259" key="3">
    <source>
        <dbReference type="Pfam" id="PF07587"/>
    </source>
</evidence>
<evidence type="ECO:0008006" key="6">
    <source>
        <dbReference type="Google" id="ProtNLM"/>
    </source>
</evidence>
<dbReference type="RefSeq" id="WP_145286735.1">
    <property type="nucleotide sequence ID" value="NZ_CP036291.1"/>
</dbReference>
<feature type="signal peptide" evidence="1">
    <location>
        <begin position="1"/>
        <end position="22"/>
    </location>
</feature>
<dbReference type="InterPro" id="IPR022655">
    <property type="entry name" value="DUF1553"/>
</dbReference>
<dbReference type="OrthoDB" id="289126at2"/>
<name>A0A518DDY6_9BACT</name>
<reference evidence="4 5" key="1">
    <citation type="submission" date="2019-02" db="EMBL/GenBank/DDBJ databases">
        <title>Deep-cultivation of Planctomycetes and their phenomic and genomic characterization uncovers novel biology.</title>
        <authorList>
            <person name="Wiegand S."/>
            <person name="Jogler M."/>
            <person name="Boedeker C."/>
            <person name="Pinto D."/>
            <person name="Vollmers J."/>
            <person name="Rivas-Marin E."/>
            <person name="Kohn T."/>
            <person name="Peeters S.H."/>
            <person name="Heuer A."/>
            <person name="Rast P."/>
            <person name="Oberbeckmann S."/>
            <person name="Bunk B."/>
            <person name="Jeske O."/>
            <person name="Meyerdierks A."/>
            <person name="Storesund J.E."/>
            <person name="Kallscheuer N."/>
            <person name="Luecker S."/>
            <person name="Lage O.M."/>
            <person name="Pohl T."/>
            <person name="Merkel B.J."/>
            <person name="Hornburger P."/>
            <person name="Mueller R.-W."/>
            <person name="Bruemmer F."/>
            <person name="Labrenz M."/>
            <person name="Spormann A.M."/>
            <person name="Op den Camp H."/>
            <person name="Overmann J."/>
            <person name="Amann R."/>
            <person name="Jetten M.S.M."/>
            <person name="Mascher T."/>
            <person name="Medema M.H."/>
            <person name="Devos D.P."/>
            <person name="Kaster A.-K."/>
            <person name="Ovreas L."/>
            <person name="Rohde M."/>
            <person name="Galperin M.Y."/>
            <person name="Jogler C."/>
        </authorList>
    </citation>
    <scope>NUCLEOTIDE SEQUENCE [LARGE SCALE GENOMIC DNA]</scope>
    <source>
        <strain evidence="4 5">Pla175</strain>
    </source>
</reference>
<evidence type="ECO:0000313" key="4">
    <source>
        <dbReference type="EMBL" id="QDU89694.1"/>
    </source>
</evidence>